<name>A0A3M0KFI1_HIRRU</name>
<sequence length="85" mass="9282">MGKQSQVQASVEGYTCKEFCGGPTFQLSPMTTLAGEEQKVPSRRGVIQVLVFREKSAASNDISCYSDDGQQKSTTMSFMKTATFL</sequence>
<dbReference type="AlphaFoldDB" id="A0A3M0KFI1"/>
<comment type="caution">
    <text evidence="1">The sequence shown here is derived from an EMBL/GenBank/DDBJ whole genome shotgun (WGS) entry which is preliminary data.</text>
</comment>
<organism evidence="1 2">
    <name type="scientific">Hirundo rustica rustica</name>
    <dbReference type="NCBI Taxonomy" id="333673"/>
    <lineage>
        <taxon>Eukaryota</taxon>
        <taxon>Metazoa</taxon>
        <taxon>Chordata</taxon>
        <taxon>Craniata</taxon>
        <taxon>Vertebrata</taxon>
        <taxon>Euteleostomi</taxon>
        <taxon>Archelosauria</taxon>
        <taxon>Archosauria</taxon>
        <taxon>Dinosauria</taxon>
        <taxon>Saurischia</taxon>
        <taxon>Theropoda</taxon>
        <taxon>Coelurosauria</taxon>
        <taxon>Aves</taxon>
        <taxon>Neognathae</taxon>
        <taxon>Neoaves</taxon>
        <taxon>Telluraves</taxon>
        <taxon>Australaves</taxon>
        <taxon>Passeriformes</taxon>
        <taxon>Sylvioidea</taxon>
        <taxon>Hirundinidae</taxon>
        <taxon>Hirundo</taxon>
    </lineage>
</organism>
<evidence type="ECO:0000313" key="2">
    <source>
        <dbReference type="Proteomes" id="UP000269221"/>
    </source>
</evidence>
<dbReference type="EMBL" id="QRBI01000107">
    <property type="protein sequence ID" value="RMC11968.1"/>
    <property type="molecule type" value="Genomic_DNA"/>
</dbReference>
<accession>A0A3M0KFI1</accession>
<proteinExistence type="predicted"/>
<reference evidence="1 2" key="1">
    <citation type="submission" date="2018-07" db="EMBL/GenBank/DDBJ databases">
        <title>A high quality draft genome assembly of the barn swallow (H. rustica rustica).</title>
        <authorList>
            <person name="Formenti G."/>
            <person name="Chiara M."/>
            <person name="Poveda L."/>
            <person name="Francoijs K.-J."/>
            <person name="Bonisoli-Alquati A."/>
            <person name="Canova L."/>
            <person name="Gianfranceschi L."/>
            <person name="Horner D.S."/>
            <person name="Saino N."/>
        </authorList>
    </citation>
    <scope>NUCLEOTIDE SEQUENCE [LARGE SCALE GENOMIC DNA]</scope>
    <source>
        <strain evidence="1">Chelidonia</strain>
        <tissue evidence="1">Blood</tissue>
    </source>
</reference>
<protein>
    <submittedName>
        <fullName evidence="1">Uncharacterized protein</fullName>
    </submittedName>
</protein>
<evidence type="ECO:0000313" key="1">
    <source>
        <dbReference type="EMBL" id="RMC11968.1"/>
    </source>
</evidence>
<keyword evidence="2" id="KW-1185">Reference proteome</keyword>
<dbReference type="Proteomes" id="UP000269221">
    <property type="component" value="Unassembled WGS sequence"/>
</dbReference>
<gene>
    <name evidence="1" type="ORF">DUI87_11101</name>
</gene>